<evidence type="ECO:0000256" key="6">
    <source>
        <dbReference type="ARBA" id="ARBA00022777"/>
    </source>
</evidence>
<reference evidence="12" key="1">
    <citation type="journal article" date="2019" name="Int. J. Syst. Evol. Microbiol.">
        <title>The Global Catalogue of Microorganisms (GCM) 10K type strain sequencing project: providing services to taxonomists for standard genome sequencing and annotation.</title>
        <authorList>
            <consortium name="The Broad Institute Genomics Platform"/>
            <consortium name="The Broad Institute Genome Sequencing Center for Infectious Disease"/>
            <person name="Wu L."/>
            <person name="Ma J."/>
        </authorList>
    </citation>
    <scope>NUCLEOTIDE SEQUENCE [LARGE SCALE GENOMIC DNA]</scope>
    <source>
        <strain evidence="12">CCUG 57401</strain>
    </source>
</reference>
<feature type="transmembrane region" description="Helical" evidence="9">
    <location>
        <begin position="80"/>
        <end position="96"/>
    </location>
</feature>
<dbReference type="EC" id="2.7.13.3" evidence="2"/>
<evidence type="ECO:0000256" key="2">
    <source>
        <dbReference type="ARBA" id="ARBA00012438"/>
    </source>
</evidence>
<dbReference type="PROSITE" id="PS50109">
    <property type="entry name" value="HIS_KIN"/>
    <property type="match status" value="1"/>
</dbReference>
<proteinExistence type="predicted"/>
<comment type="catalytic activity">
    <reaction evidence="1">
        <text>ATP + protein L-histidine = ADP + protein N-phospho-L-histidine.</text>
        <dbReference type="EC" id="2.7.13.3"/>
    </reaction>
</comment>
<name>A0ABW0NL78_9BURK</name>
<keyword evidence="8" id="KW-0902">Two-component regulatory system</keyword>
<dbReference type="Proteomes" id="UP001596037">
    <property type="component" value="Unassembled WGS sequence"/>
</dbReference>
<dbReference type="InterPro" id="IPR004358">
    <property type="entry name" value="Sig_transdc_His_kin-like_C"/>
</dbReference>
<sequence length="390" mass="42802">MSTALGHPLFYWIWGKLLPQPYESLVLRLIMSVLGLSLLVFPQFSATPPSRASAATFTGIFWLTLPLFFSWMYFCNSGNTVWLASLGAMFLIYYQLTDWRIATLGSVSGVALAWVAFIAFGPPAADMPMTQVLTNIVVLAFSWFMGLVLGISSSNLRREQLNYTLGTMGIMAHELRTPLATMSLIGDAVRTETGEGGEASAQKLDKLGARLNTLVRNMNHQIDMQIANARLMRLPVHKETISAADLVRQAVSDYPYRSTRERECVQVLVRRDFLFEGSHALFAQVIDNLLKNALRSLAAATTASHPGDLLVEVGTLHSRGRIVVNDRGVGIDPALQPRIFEPFFSTDRGTGHGLGLAFCQRVVQGASGTIRVKSEPARGAIFTIELPLLA</sequence>
<dbReference type="GO" id="GO:0016301">
    <property type="term" value="F:kinase activity"/>
    <property type="evidence" value="ECO:0007669"/>
    <property type="project" value="UniProtKB-KW"/>
</dbReference>
<evidence type="ECO:0000256" key="5">
    <source>
        <dbReference type="ARBA" id="ARBA00022741"/>
    </source>
</evidence>
<evidence type="ECO:0000313" key="11">
    <source>
        <dbReference type="EMBL" id="MFC5500479.1"/>
    </source>
</evidence>
<dbReference type="Gene3D" id="3.30.565.10">
    <property type="entry name" value="Histidine kinase-like ATPase, C-terminal domain"/>
    <property type="match status" value="1"/>
</dbReference>
<dbReference type="InterPro" id="IPR050351">
    <property type="entry name" value="BphY/WalK/GraS-like"/>
</dbReference>
<feature type="domain" description="Histidine kinase" evidence="10">
    <location>
        <begin position="170"/>
        <end position="390"/>
    </location>
</feature>
<keyword evidence="7" id="KW-0067">ATP-binding</keyword>
<keyword evidence="6 11" id="KW-0418">Kinase</keyword>
<keyword evidence="9" id="KW-0472">Membrane</keyword>
<dbReference type="SUPFAM" id="SSF55874">
    <property type="entry name" value="ATPase domain of HSP90 chaperone/DNA topoisomerase II/histidine kinase"/>
    <property type="match status" value="1"/>
</dbReference>
<feature type="transmembrane region" description="Helical" evidence="9">
    <location>
        <begin position="132"/>
        <end position="151"/>
    </location>
</feature>
<dbReference type="SMART" id="SM00387">
    <property type="entry name" value="HATPase_c"/>
    <property type="match status" value="1"/>
</dbReference>
<dbReference type="InterPro" id="IPR003661">
    <property type="entry name" value="HisK_dim/P_dom"/>
</dbReference>
<keyword evidence="4" id="KW-0808">Transferase</keyword>
<keyword evidence="9" id="KW-1133">Transmembrane helix</keyword>
<evidence type="ECO:0000256" key="3">
    <source>
        <dbReference type="ARBA" id="ARBA00022553"/>
    </source>
</evidence>
<dbReference type="RefSeq" id="WP_376852728.1">
    <property type="nucleotide sequence ID" value="NZ_JBHSMF010000015.1"/>
</dbReference>
<feature type="transmembrane region" description="Helical" evidence="9">
    <location>
        <begin position="54"/>
        <end position="74"/>
    </location>
</feature>
<accession>A0ABW0NL78</accession>
<dbReference type="InterPro" id="IPR036890">
    <property type="entry name" value="HATPase_C_sf"/>
</dbReference>
<evidence type="ECO:0000259" key="10">
    <source>
        <dbReference type="PROSITE" id="PS50109"/>
    </source>
</evidence>
<dbReference type="PRINTS" id="PR00344">
    <property type="entry name" value="BCTRLSENSOR"/>
</dbReference>
<evidence type="ECO:0000256" key="7">
    <source>
        <dbReference type="ARBA" id="ARBA00022840"/>
    </source>
</evidence>
<dbReference type="Pfam" id="PF02518">
    <property type="entry name" value="HATPase_c"/>
    <property type="match status" value="1"/>
</dbReference>
<dbReference type="InterPro" id="IPR003594">
    <property type="entry name" value="HATPase_dom"/>
</dbReference>
<dbReference type="PANTHER" id="PTHR42878">
    <property type="entry name" value="TWO-COMPONENT HISTIDINE KINASE"/>
    <property type="match status" value="1"/>
</dbReference>
<keyword evidence="9" id="KW-0812">Transmembrane</keyword>
<dbReference type="InterPro" id="IPR005467">
    <property type="entry name" value="His_kinase_dom"/>
</dbReference>
<protein>
    <recommendedName>
        <fullName evidence="2">histidine kinase</fullName>
        <ecNumber evidence="2">2.7.13.3</ecNumber>
    </recommendedName>
</protein>
<dbReference type="PANTHER" id="PTHR42878:SF7">
    <property type="entry name" value="SENSOR HISTIDINE KINASE GLRK"/>
    <property type="match status" value="1"/>
</dbReference>
<comment type="caution">
    <text evidence="11">The sequence shown here is derived from an EMBL/GenBank/DDBJ whole genome shotgun (WGS) entry which is preliminary data.</text>
</comment>
<evidence type="ECO:0000256" key="1">
    <source>
        <dbReference type="ARBA" id="ARBA00000085"/>
    </source>
</evidence>
<feature type="transmembrane region" description="Helical" evidence="9">
    <location>
        <begin position="25"/>
        <end position="42"/>
    </location>
</feature>
<keyword evidence="5" id="KW-0547">Nucleotide-binding</keyword>
<evidence type="ECO:0000256" key="9">
    <source>
        <dbReference type="SAM" id="Phobius"/>
    </source>
</evidence>
<feature type="transmembrane region" description="Helical" evidence="9">
    <location>
        <begin position="101"/>
        <end position="120"/>
    </location>
</feature>
<evidence type="ECO:0000256" key="4">
    <source>
        <dbReference type="ARBA" id="ARBA00022679"/>
    </source>
</evidence>
<keyword evidence="12" id="KW-1185">Reference proteome</keyword>
<gene>
    <name evidence="11" type="ORF">ACFPOE_23255</name>
</gene>
<dbReference type="EMBL" id="JBHSMF010000015">
    <property type="protein sequence ID" value="MFC5500479.1"/>
    <property type="molecule type" value="Genomic_DNA"/>
</dbReference>
<organism evidence="11 12">
    <name type="scientific">Caenimonas terrae</name>
    <dbReference type="NCBI Taxonomy" id="696074"/>
    <lineage>
        <taxon>Bacteria</taxon>
        <taxon>Pseudomonadati</taxon>
        <taxon>Pseudomonadota</taxon>
        <taxon>Betaproteobacteria</taxon>
        <taxon>Burkholderiales</taxon>
        <taxon>Comamonadaceae</taxon>
        <taxon>Caenimonas</taxon>
    </lineage>
</organism>
<keyword evidence="3" id="KW-0597">Phosphoprotein</keyword>
<dbReference type="CDD" id="cd00082">
    <property type="entry name" value="HisKA"/>
    <property type="match status" value="1"/>
</dbReference>
<evidence type="ECO:0000313" key="12">
    <source>
        <dbReference type="Proteomes" id="UP001596037"/>
    </source>
</evidence>
<evidence type="ECO:0000256" key="8">
    <source>
        <dbReference type="ARBA" id="ARBA00023012"/>
    </source>
</evidence>